<dbReference type="GO" id="GO:0016491">
    <property type="term" value="F:oxidoreductase activity"/>
    <property type="evidence" value="ECO:0007669"/>
    <property type="project" value="InterPro"/>
</dbReference>
<evidence type="ECO:0000259" key="5">
    <source>
        <dbReference type="PROSITE" id="PS00498"/>
    </source>
</evidence>
<accession>A0AAJ0FJF5</accession>
<dbReference type="Pfam" id="PF00264">
    <property type="entry name" value="Tyrosinase"/>
    <property type="match status" value="1"/>
</dbReference>
<name>A0AAJ0FJF5_9PEZI</name>
<dbReference type="PANTHER" id="PTHR11474:SF126">
    <property type="entry name" value="TYROSINASE-LIKE PROTEIN TYR-1-RELATED"/>
    <property type="match status" value="1"/>
</dbReference>
<dbReference type="Gene3D" id="1.10.1280.10">
    <property type="entry name" value="Di-copper center containing domain from catechol oxidase"/>
    <property type="match status" value="1"/>
</dbReference>
<dbReference type="GeneID" id="85305736"/>
<dbReference type="RefSeq" id="XP_060280582.1">
    <property type="nucleotide sequence ID" value="XM_060422549.1"/>
</dbReference>
<comment type="caution">
    <text evidence="6">The sequence shown here is derived from an EMBL/GenBank/DDBJ whole genome shotgun (WGS) entry which is preliminary data.</text>
</comment>
<dbReference type="PANTHER" id="PTHR11474">
    <property type="entry name" value="TYROSINASE FAMILY MEMBER"/>
    <property type="match status" value="1"/>
</dbReference>
<dbReference type="EMBL" id="MU839020">
    <property type="protein sequence ID" value="KAK1764369.1"/>
    <property type="molecule type" value="Genomic_DNA"/>
</dbReference>
<dbReference type="PROSITE" id="PS00498">
    <property type="entry name" value="TYROSINASE_2"/>
    <property type="match status" value="1"/>
</dbReference>
<feature type="domain" description="Tyrosinase copper-binding" evidence="4">
    <location>
        <begin position="145"/>
        <end position="162"/>
    </location>
</feature>
<dbReference type="SUPFAM" id="SSF48056">
    <property type="entry name" value="Di-copper centre-containing domain"/>
    <property type="match status" value="1"/>
</dbReference>
<dbReference type="GO" id="GO:0046872">
    <property type="term" value="F:metal ion binding"/>
    <property type="evidence" value="ECO:0007669"/>
    <property type="project" value="UniProtKB-KW"/>
</dbReference>
<organism evidence="6 7">
    <name type="scientific">Phialemonium atrogriseum</name>
    <dbReference type="NCBI Taxonomy" id="1093897"/>
    <lineage>
        <taxon>Eukaryota</taxon>
        <taxon>Fungi</taxon>
        <taxon>Dikarya</taxon>
        <taxon>Ascomycota</taxon>
        <taxon>Pezizomycotina</taxon>
        <taxon>Sordariomycetes</taxon>
        <taxon>Sordariomycetidae</taxon>
        <taxon>Cephalothecales</taxon>
        <taxon>Cephalothecaceae</taxon>
        <taxon>Phialemonium</taxon>
    </lineage>
</organism>
<evidence type="ECO:0000259" key="4">
    <source>
        <dbReference type="PROSITE" id="PS00497"/>
    </source>
</evidence>
<keyword evidence="7" id="KW-1185">Reference proteome</keyword>
<protein>
    <submittedName>
        <fullName evidence="6">Tyrosinase protein</fullName>
    </submittedName>
</protein>
<dbReference type="PROSITE" id="PS00497">
    <property type="entry name" value="TYROSINASE_1"/>
    <property type="match status" value="1"/>
</dbReference>
<dbReference type="AlphaFoldDB" id="A0AAJ0FJF5"/>
<dbReference type="PRINTS" id="PR00092">
    <property type="entry name" value="TYROSINASE"/>
</dbReference>
<evidence type="ECO:0000313" key="6">
    <source>
        <dbReference type="EMBL" id="KAK1764369.1"/>
    </source>
</evidence>
<gene>
    <name evidence="6" type="ORF">QBC33DRAFT_197353</name>
</gene>
<keyword evidence="1" id="KW-0479">Metal-binding</keyword>
<proteinExistence type="predicted"/>
<evidence type="ECO:0000256" key="1">
    <source>
        <dbReference type="ARBA" id="ARBA00022723"/>
    </source>
</evidence>
<keyword evidence="2" id="KW-0186">Copper</keyword>
<sequence length="370" mass="40603">MRLSLVSTAICGTLAVSALTIPQQSPVKRFELVDLKPFEDFTFELLSPEKAKAAAAADKSNVSPVAGLASAAQNGGVAGIMAGTCKSPKVRYEWRDLTDAHKKEFVNAVKCLLNKPSAGGSNYPGSKNRYEDLVSVHQQMTPTIHMVAQFLPWHRYYLSVYESMLRDECAYTGPMPWWDESKDAGKFSSAPMFTNAYFGSAPKKTADGKGTCVNDGAFKGITLHIGPGGSFTNHCLSRAVDESLTAQCNWDFVKSCNSHNTYSDMESCAEMGPHAYGHNGIGAVMSDVASSPGDPAFFLHHAFVDHNWRIWQNGNTSSRLYQINGFSTRDEPRKTLTLDYVLTSKGLRPDVTVRDVMDTMGGYLCYSYNY</sequence>
<feature type="signal peptide" evidence="3">
    <location>
        <begin position="1"/>
        <end position="18"/>
    </location>
</feature>
<feature type="chain" id="PRO_5042599880" evidence="3">
    <location>
        <begin position="19"/>
        <end position="370"/>
    </location>
</feature>
<evidence type="ECO:0000256" key="2">
    <source>
        <dbReference type="ARBA" id="ARBA00023008"/>
    </source>
</evidence>
<dbReference type="InterPro" id="IPR008922">
    <property type="entry name" value="Di-copper_centre_dom_sf"/>
</dbReference>
<dbReference type="InterPro" id="IPR050316">
    <property type="entry name" value="Tyrosinase/Hemocyanin"/>
</dbReference>
<evidence type="ECO:0000313" key="7">
    <source>
        <dbReference type="Proteomes" id="UP001244011"/>
    </source>
</evidence>
<reference evidence="6" key="1">
    <citation type="submission" date="2023-06" db="EMBL/GenBank/DDBJ databases">
        <title>Genome-scale phylogeny and comparative genomics of the fungal order Sordariales.</title>
        <authorList>
            <consortium name="Lawrence Berkeley National Laboratory"/>
            <person name="Hensen N."/>
            <person name="Bonometti L."/>
            <person name="Westerberg I."/>
            <person name="Brannstrom I.O."/>
            <person name="Guillou S."/>
            <person name="Cros-Aarteil S."/>
            <person name="Calhoun S."/>
            <person name="Haridas S."/>
            <person name="Kuo A."/>
            <person name="Mondo S."/>
            <person name="Pangilinan J."/>
            <person name="Riley R."/>
            <person name="Labutti K."/>
            <person name="Andreopoulos B."/>
            <person name="Lipzen A."/>
            <person name="Chen C."/>
            <person name="Yanf M."/>
            <person name="Daum C."/>
            <person name="Ng V."/>
            <person name="Clum A."/>
            <person name="Steindorff A."/>
            <person name="Ohm R."/>
            <person name="Martin F."/>
            <person name="Silar P."/>
            <person name="Natvig D."/>
            <person name="Lalanne C."/>
            <person name="Gautier V."/>
            <person name="Ament-Velasquez S.L."/>
            <person name="Kruys A."/>
            <person name="Hutchinson M.I."/>
            <person name="Powell A.J."/>
            <person name="Barry K."/>
            <person name="Miller A.N."/>
            <person name="Grigoriev I.V."/>
            <person name="Debuchy R."/>
            <person name="Gladieux P."/>
            <person name="Thoren M.H."/>
            <person name="Johannesson H."/>
        </authorList>
    </citation>
    <scope>NUCLEOTIDE SEQUENCE</scope>
    <source>
        <strain evidence="6">8032-3</strain>
    </source>
</reference>
<dbReference type="Proteomes" id="UP001244011">
    <property type="component" value="Unassembled WGS sequence"/>
</dbReference>
<feature type="domain" description="Tyrosinase copper-binding" evidence="5">
    <location>
        <begin position="294"/>
        <end position="305"/>
    </location>
</feature>
<dbReference type="InterPro" id="IPR002227">
    <property type="entry name" value="Tyrosinase_Cu-bd"/>
</dbReference>
<keyword evidence="3" id="KW-0732">Signal</keyword>
<evidence type="ECO:0000256" key="3">
    <source>
        <dbReference type="SAM" id="SignalP"/>
    </source>
</evidence>